<dbReference type="InParanoid" id="A0A6P8IIE2"/>
<keyword evidence="1" id="KW-1185">Reference proteome</keyword>
<dbReference type="AlphaFoldDB" id="A0A6P8IIE2"/>
<dbReference type="Proteomes" id="UP000515163">
    <property type="component" value="Unplaced"/>
</dbReference>
<protein>
    <submittedName>
        <fullName evidence="2">Uncharacterized protein LOC116301510 isoform X1</fullName>
    </submittedName>
</protein>
<dbReference type="OrthoDB" id="10256829at2759"/>
<proteinExistence type="predicted"/>
<dbReference type="KEGG" id="aten:116301510"/>
<name>A0A6P8IIE2_ACTTE</name>
<sequence>MPTAIIVKPNELKAPVELDIDFHEGANETVVSAFVSPSRPRYFVLPYKLFQGIKNLYIEVTPIYGTVGIYASRNLETPGPQNYTYKIDPLNDREQMVLYISDPCEGYSNTTCPNVYLAIYGDSSTLSCSERFCTLPNQIKFTIKKGVKPAYGTACSSFHKSVFLAIGILIVQTFNHVII</sequence>
<organism evidence="1 2">
    <name type="scientific">Actinia tenebrosa</name>
    <name type="common">Australian red waratah sea anemone</name>
    <dbReference type="NCBI Taxonomy" id="6105"/>
    <lineage>
        <taxon>Eukaryota</taxon>
        <taxon>Metazoa</taxon>
        <taxon>Cnidaria</taxon>
        <taxon>Anthozoa</taxon>
        <taxon>Hexacorallia</taxon>
        <taxon>Actiniaria</taxon>
        <taxon>Actiniidae</taxon>
        <taxon>Actinia</taxon>
    </lineage>
</organism>
<evidence type="ECO:0000313" key="2">
    <source>
        <dbReference type="RefSeq" id="XP_031566440.1"/>
    </source>
</evidence>
<dbReference type="GeneID" id="116301510"/>
<reference evidence="2" key="1">
    <citation type="submission" date="2025-08" db="UniProtKB">
        <authorList>
            <consortium name="RefSeq"/>
        </authorList>
    </citation>
    <scope>IDENTIFICATION</scope>
    <source>
        <tissue evidence="2">Tentacle</tissue>
    </source>
</reference>
<dbReference type="RefSeq" id="XP_031566440.1">
    <property type="nucleotide sequence ID" value="XM_031710580.1"/>
</dbReference>
<evidence type="ECO:0000313" key="1">
    <source>
        <dbReference type="Proteomes" id="UP000515163"/>
    </source>
</evidence>
<accession>A0A6P8IIE2</accession>
<gene>
    <name evidence="2" type="primary">LOC116301510</name>
</gene>